<feature type="chain" id="PRO_5022802720" evidence="1">
    <location>
        <begin position="23"/>
        <end position="136"/>
    </location>
</feature>
<dbReference type="AlphaFoldDB" id="A0A5C6TT18"/>
<evidence type="ECO:0000313" key="3">
    <source>
        <dbReference type="Proteomes" id="UP000321249"/>
    </source>
</evidence>
<protein>
    <submittedName>
        <fullName evidence="2">Uncharacterized protein</fullName>
    </submittedName>
</protein>
<organism evidence="2 3">
    <name type="scientific">Allosphingosinicella ginsenosidimutans</name>
    <dbReference type="NCBI Taxonomy" id="1176539"/>
    <lineage>
        <taxon>Bacteria</taxon>
        <taxon>Pseudomonadati</taxon>
        <taxon>Pseudomonadota</taxon>
        <taxon>Alphaproteobacteria</taxon>
        <taxon>Sphingomonadales</taxon>
        <taxon>Sphingomonadaceae</taxon>
        <taxon>Allosphingosinicella</taxon>
    </lineage>
</organism>
<proteinExistence type="predicted"/>
<dbReference type="EMBL" id="VOQQ01000001">
    <property type="protein sequence ID" value="TXC63572.1"/>
    <property type="molecule type" value="Genomic_DNA"/>
</dbReference>
<sequence length="136" mass="13906">MNNLAKAALAAAAMLVPGAAAAQPAIGNVRISAQIPVVCNIDSDDFAIDSAMGQAQGTVREFCNAAQGFVVMASYRPLEPGEEVRVSYDGETSELAPGGMSAVAFRSGPRLRTIPVLVRSTGLQSGISVALGMTPV</sequence>
<keyword evidence="3" id="KW-1185">Reference proteome</keyword>
<name>A0A5C6TT18_9SPHN</name>
<dbReference type="Proteomes" id="UP000321249">
    <property type="component" value="Unassembled WGS sequence"/>
</dbReference>
<evidence type="ECO:0000313" key="2">
    <source>
        <dbReference type="EMBL" id="TXC63572.1"/>
    </source>
</evidence>
<keyword evidence="1" id="KW-0732">Signal</keyword>
<dbReference type="OrthoDB" id="7596080at2"/>
<gene>
    <name evidence="2" type="ORF">FRZ32_07790</name>
</gene>
<accession>A0A5C6TT18</accession>
<reference evidence="2 3" key="1">
    <citation type="journal article" date="2015" name="J. Microbiol.">
        <title>Sphingosinicella ginsenosidimutans sp. nov., with ginsenoside converting activity.</title>
        <authorList>
            <person name="Kim J.K."/>
            <person name="Kang M.S."/>
            <person name="Park S.C."/>
            <person name="Kim K.M."/>
            <person name="Choi K."/>
            <person name="Yoon M.H."/>
            <person name="Im W.T."/>
        </authorList>
    </citation>
    <scope>NUCLEOTIDE SEQUENCE [LARGE SCALE GENOMIC DNA]</scope>
    <source>
        <strain evidence="2 3">BS-11</strain>
    </source>
</reference>
<comment type="caution">
    <text evidence="2">The sequence shown here is derived from an EMBL/GenBank/DDBJ whole genome shotgun (WGS) entry which is preliminary data.</text>
</comment>
<evidence type="ECO:0000256" key="1">
    <source>
        <dbReference type="SAM" id="SignalP"/>
    </source>
</evidence>
<feature type="signal peptide" evidence="1">
    <location>
        <begin position="1"/>
        <end position="22"/>
    </location>
</feature>
<dbReference type="RefSeq" id="WP_147042978.1">
    <property type="nucleotide sequence ID" value="NZ_BAABIR010000003.1"/>
</dbReference>